<dbReference type="AlphaFoldDB" id="A0A6V7NF69"/>
<gene>
    <name evidence="1" type="ORF">CB5_LOCUS440</name>
</gene>
<sequence length="168" mass="18712">MASLRPLPSSPNLDYILLRQFVKMDPSRFVLGSPFVDDPIPKDFSLSTEGLPLMADAIHLSSWYVSTTSKSSGKSLRTWPSVSNAYLAWLNHVEASYADFWREVGIYEAIQLSRTPPIADNLLLAAALCFWSHVSNTFLFRGGPFTPTLLDVVAIITPPLRYYSLDGL</sequence>
<evidence type="ECO:0008006" key="2">
    <source>
        <dbReference type="Google" id="ProtNLM"/>
    </source>
</evidence>
<protein>
    <recommendedName>
        <fullName evidence="2">Aminotransferase-like plant mobile domain-containing protein</fullName>
    </recommendedName>
</protein>
<name>A0A6V7NF69_ANACO</name>
<dbReference type="EMBL" id="LR862129">
    <property type="protein sequence ID" value="CAD1817229.1"/>
    <property type="molecule type" value="Genomic_DNA"/>
</dbReference>
<accession>A0A6V7NF69</accession>
<reference evidence="1" key="1">
    <citation type="submission" date="2020-07" db="EMBL/GenBank/DDBJ databases">
        <authorList>
            <person name="Lin J."/>
        </authorList>
    </citation>
    <scope>NUCLEOTIDE SEQUENCE</scope>
</reference>
<organism evidence="1">
    <name type="scientific">Ananas comosus var. bracteatus</name>
    <name type="common">red pineapple</name>
    <dbReference type="NCBI Taxonomy" id="296719"/>
    <lineage>
        <taxon>Eukaryota</taxon>
        <taxon>Viridiplantae</taxon>
        <taxon>Streptophyta</taxon>
        <taxon>Embryophyta</taxon>
        <taxon>Tracheophyta</taxon>
        <taxon>Spermatophyta</taxon>
        <taxon>Magnoliopsida</taxon>
        <taxon>Liliopsida</taxon>
        <taxon>Poales</taxon>
        <taxon>Bromeliaceae</taxon>
        <taxon>Bromelioideae</taxon>
        <taxon>Ananas</taxon>
    </lineage>
</organism>
<evidence type="ECO:0000313" key="1">
    <source>
        <dbReference type="EMBL" id="CAD1817229.1"/>
    </source>
</evidence>
<proteinExistence type="predicted"/>